<evidence type="ECO:0008006" key="4">
    <source>
        <dbReference type="Google" id="ProtNLM"/>
    </source>
</evidence>
<evidence type="ECO:0000313" key="3">
    <source>
        <dbReference type="Proteomes" id="UP000293874"/>
    </source>
</evidence>
<evidence type="ECO:0000256" key="1">
    <source>
        <dbReference type="SAM" id="SignalP"/>
    </source>
</evidence>
<sequence>MKRSTWLPAATALTFISAFVFNGCKPGTRGVAAEVQAAPFTKHDTDTAQPPVAPAAAVLDTALYDAKLKYMANGDTSGRWPVKTDYPLPGAVLPFKRVLAFYGNLYSTKMGILGELPEKDMLAKLQEEVKNWHAADTSMEVVPALHYIAVTAQGSAGADGKYRLRMPHKEIDKILVMAEKINALVFIDIQVGLSNLQAEVPQLEKYLKMPHVHLGIDPEFSMKTGKKPGSVIGSFDAADINYTTEYLAKLVKENNLPPKMLVVHRFTRPMVTNYKNIKLRPETQIIMDMDGWGAQARKISTYRSFLYPEPVQYTGFKLFYKNDFREKGSRIMTPAEVLKLKPQPVYIQYQ</sequence>
<dbReference type="Proteomes" id="UP000293874">
    <property type="component" value="Unassembled WGS sequence"/>
</dbReference>
<name>A0A4Q7MCI6_9BACT</name>
<dbReference type="EMBL" id="SGXA01000006">
    <property type="protein sequence ID" value="RZS65097.1"/>
    <property type="molecule type" value="Genomic_DNA"/>
</dbReference>
<accession>A0A4Q7MCI6</accession>
<keyword evidence="3" id="KW-1185">Reference proteome</keyword>
<gene>
    <name evidence="2" type="ORF">EV199_5852</name>
</gene>
<dbReference type="RefSeq" id="WP_130544336.1">
    <property type="nucleotide sequence ID" value="NZ_SGXA01000006.1"/>
</dbReference>
<reference evidence="2 3" key="1">
    <citation type="submission" date="2019-02" db="EMBL/GenBank/DDBJ databases">
        <title>Genomic Encyclopedia of Type Strains, Phase IV (KMG-IV): sequencing the most valuable type-strain genomes for metagenomic binning, comparative biology and taxonomic classification.</title>
        <authorList>
            <person name="Goeker M."/>
        </authorList>
    </citation>
    <scope>NUCLEOTIDE SEQUENCE [LARGE SCALE GENOMIC DNA]</scope>
    <source>
        <strain evidence="2 3">DSM 18116</strain>
    </source>
</reference>
<protein>
    <recommendedName>
        <fullName evidence="4">Lipoprotein</fullName>
    </recommendedName>
</protein>
<feature type="chain" id="PRO_5020894260" description="Lipoprotein" evidence="1">
    <location>
        <begin position="23"/>
        <end position="350"/>
    </location>
</feature>
<keyword evidence="1" id="KW-0732">Signal</keyword>
<dbReference type="AlphaFoldDB" id="A0A4Q7MCI6"/>
<organism evidence="2 3">
    <name type="scientific">Pseudobacter ginsenosidimutans</name>
    <dbReference type="NCBI Taxonomy" id="661488"/>
    <lineage>
        <taxon>Bacteria</taxon>
        <taxon>Pseudomonadati</taxon>
        <taxon>Bacteroidota</taxon>
        <taxon>Chitinophagia</taxon>
        <taxon>Chitinophagales</taxon>
        <taxon>Chitinophagaceae</taxon>
        <taxon>Pseudobacter</taxon>
    </lineage>
</organism>
<feature type="signal peptide" evidence="1">
    <location>
        <begin position="1"/>
        <end position="22"/>
    </location>
</feature>
<evidence type="ECO:0000313" key="2">
    <source>
        <dbReference type="EMBL" id="RZS65097.1"/>
    </source>
</evidence>
<proteinExistence type="predicted"/>
<comment type="caution">
    <text evidence="2">The sequence shown here is derived from an EMBL/GenBank/DDBJ whole genome shotgun (WGS) entry which is preliminary data.</text>
</comment>